<dbReference type="Proteomes" id="UP000635726">
    <property type="component" value="Unassembled WGS sequence"/>
</dbReference>
<proteinExistence type="predicted"/>
<evidence type="ECO:0008006" key="3">
    <source>
        <dbReference type="Google" id="ProtNLM"/>
    </source>
</evidence>
<dbReference type="PANTHER" id="PTHR37804:SF1">
    <property type="entry name" value="CDAA REGULATORY PROTEIN CDAR"/>
    <property type="match status" value="1"/>
</dbReference>
<dbReference type="EMBL" id="BMOE01000005">
    <property type="protein sequence ID" value="GGJ74313.1"/>
    <property type="molecule type" value="Genomic_DNA"/>
</dbReference>
<comment type="caution">
    <text evidence="1">The sequence shown here is derived from an EMBL/GenBank/DDBJ whole genome shotgun (WGS) entry which is preliminary data.</text>
</comment>
<dbReference type="Pfam" id="PF07949">
    <property type="entry name" value="YbbR"/>
    <property type="match status" value="1"/>
</dbReference>
<name>A0A917PF46_9DEIO</name>
<dbReference type="AlphaFoldDB" id="A0A917PF46"/>
<dbReference type="InterPro" id="IPR012505">
    <property type="entry name" value="YbbR"/>
</dbReference>
<organism evidence="1 2">
    <name type="scientific">Deinococcus aquiradiocola</name>
    <dbReference type="NCBI Taxonomy" id="393059"/>
    <lineage>
        <taxon>Bacteria</taxon>
        <taxon>Thermotogati</taxon>
        <taxon>Deinococcota</taxon>
        <taxon>Deinococci</taxon>
        <taxon>Deinococcales</taxon>
        <taxon>Deinococcaceae</taxon>
        <taxon>Deinococcus</taxon>
    </lineage>
</organism>
<reference evidence="1" key="1">
    <citation type="journal article" date="2014" name="Int. J. Syst. Evol. Microbiol.">
        <title>Complete genome sequence of Corynebacterium casei LMG S-19264T (=DSM 44701T), isolated from a smear-ripened cheese.</title>
        <authorList>
            <consortium name="US DOE Joint Genome Institute (JGI-PGF)"/>
            <person name="Walter F."/>
            <person name="Albersmeier A."/>
            <person name="Kalinowski J."/>
            <person name="Ruckert C."/>
        </authorList>
    </citation>
    <scope>NUCLEOTIDE SEQUENCE</scope>
    <source>
        <strain evidence="1">JCM 14371</strain>
    </source>
</reference>
<evidence type="ECO:0000313" key="1">
    <source>
        <dbReference type="EMBL" id="GGJ74313.1"/>
    </source>
</evidence>
<sequence>MSWQGTVRRWTRPHYLWRRATHNLLPKLAALLVALLVWLVATADRRANIEVGFDVPLEVRDTTGGSSKRAVSDLPATVRVTLSGQRSRLQGLQASKIEATVDTTGAQEGSFNLPVEVRAPDGTKSLRVLPARVQGFVDSQLTRRIAVTLSVPAPPAGTLPRYALSPRVTLVSGPNRLVKTVERVISEPLALDPSEEGSGSLVALNAQGEPVTGITLSPQTVTVRRTDLGTLPVRTIGVVLSPAPATLTVESRVTPSTVRVVGPPALLAQLSSVTVPVTYRPGKARLTPTLKLPAGVQALDSVVVDLTVRTKQAP</sequence>
<reference evidence="1" key="2">
    <citation type="submission" date="2020-09" db="EMBL/GenBank/DDBJ databases">
        <authorList>
            <person name="Sun Q."/>
            <person name="Ohkuma M."/>
        </authorList>
    </citation>
    <scope>NUCLEOTIDE SEQUENCE</scope>
    <source>
        <strain evidence="1">JCM 14371</strain>
    </source>
</reference>
<dbReference type="PANTHER" id="PTHR37804">
    <property type="entry name" value="CDAA REGULATORY PROTEIN CDAR"/>
    <property type="match status" value="1"/>
</dbReference>
<evidence type="ECO:0000313" key="2">
    <source>
        <dbReference type="Proteomes" id="UP000635726"/>
    </source>
</evidence>
<dbReference type="RefSeq" id="WP_229670896.1">
    <property type="nucleotide sequence ID" value="NZ_BMOE01000005.1"/>
</dbReference>
<dbReference type="InterPro" id="IPR053154">
    <property type="entry name" value="c-di-AMP_regulator"/>
</dbReference>
<keyword evidence="2" id="KW-1185">Reference proteome</keyword>
<dbReference type="Gene3D" id="2.170.120.30">
    <property type="match status" value="1"/>
</dbReference>
<gene>
    <name evidence="1" type="ORF">GCM10008939_18220</name>
</gene>
<protein>
    <recommendedName>
        <fullName evidence="3">YbbR-like protein</fullName>
    </recommendedName>
</protein>
<accession>A0A917PF46</accession>